<comment type="caution">
    <text evidence="1">The sequence shown here is derived from an EMBL/GenBank/DDBJ whole genome shotgun (WGS) entry which is preliminary data.</text>
</comment>
<organism evidence="1 2">
    <name type="scientific">Eumeta variegata</name>
    <name type="common">Bagworm moth</name>
    <name type="synonym">Eumeta japonica</name>
    <dbReference type="NCBI Taxonomy" id="151549"/>
    <lineage>
        <taxon>Eukaryota</taxon>
        <taxon>Metazoa</taxon>
        <taxon>Ecdysozoa</taxon>
        <taxon>Arthropoda</taxon>
        <taxon>Hexapoda</taxon>
        <taxon>Insecta</taxon>
        <taxon>Pterygota</taxon>
        <taxon>Neoptera</taxon>
        <taxon>Endopterygota</taxon>
        <taxon>Lepidoptera</taxon>
        <taxon>Glossata</taxon>
        <taxon>Ditrysia</taxon>
        <taxon>Tineoidea</taxon>
        <taxon>Psychidae</taxon>
        <taxon>Oiketicinae</taxon>
        <taxon>Eumeta</taxon>
    </lineage>
</organism>
<name>A0A4C1YA78_EUMVA</name>
<dbReference type="EMBL" id="BGZK01001105">
    <property type="protein sequence ID" value="GBP71375.1"/>
    <property type="molecule type" value="Genomic_DNA"/>
</dbReference>
<sequence length="97" mass="11070">MDYVYQFRNAKKFSRETPGFCCRYETPSGYEVAYVKKPLREHEKPQDLSNVPGTPGVDYPIYHTVPDTSFSCEHVPIHPGMYANVETGCQVSKTFSN</sequence>
<protein>
    <submittedName>
        <fullName evidence="1">Uncharacterized protein</fullName>
    </submittedName>
</protein>
<dbReference type="Proteomes" id="UP000299102">
    <property type="component" value="Unassembled WGS sequence"/>
</dbReference>
<dbReference type="STRING" id="151549.A0A4C1YA78"/>
<evidence type="ECO:0000313" key="2">
    <source>
        <dbReference type="Proteomes" id="UP000299102"/>
    </source>
</evidence>
<dbReference type="OrthoDB" id="10059269at2759"/>
<evidence type="ECO:0000313" key="1">
    <source>
        <dbReference type="EMBL" id="GBP71375.1"/>
    </source>
</evidence>
<gene>
    <name evidence="1" type="ORF">EVAR_50273_1</name>
</gene>
<keyword evidence="2" id="KW-1185">Reference proteome</keyword>
<proteinExistence type="predicted"/>
<reference evidence="1 2" key="1">
    <citation type="journal article" date="2019" name="Commun. Biol.">
        <title>The bagworm genome reveals a unique fibroin gene that provides high tensile strength.</title>
        <authorList>
            <person name="Kono N."/>
            <person name="Nakamura H."/>
            <person name="Ohtoshi R."/>
            <person name="Tomita M."/>
            <person name="Numata K."/>
            <person name="Arakawa K."/>
        </authorList>
    </citation>
    <scope>NUCLEOTIDE SEQUENCE [LARGE SCALE GENOMIC DNA]</scope>
</reference>
<dbReference type="AlphaFoldDB" id="A0A4C1YA78"/>
<accession>A0A4C1YA78</accession>